<proteinExistence type="predicted"/>
<gene>
    <name evidence="1" type="ORF">EDC91_1359</name>
</gene>
<dbReference type="AlphaFoldDB" id="A0A4V2RRL8"/>
<name>A0A4V2RRL8_9GAMM</name>
<reference evidence="1 2" key="1">
    <citation type="submission" date="2019-03" db="EMBL/GenBank/DDBJ databases">
        <title>Freshwater and sediment microbial communities from various areas in North America, analyzing microbe dynamics in response to fracking.</title>
        <authorList>
            <person name="Lamendella R."/>
        </authorList>
    </citation>
    <scope>NUCLEOTIDE SEQUENCE [LARGE SCALE GENOMIC DNA]</scope>
    <source>
        <strain evidence="1 2">74A</strain>
    </source>
</reference>
<dbReference type="Proteomes" id="UP000294832">
    <property type="component" value="Unassembled WGS sequence"/>
</dbReference>
<dbReference type="EMBL" id="SLWF01000035">
    <property type="protein sequence ID" value="TCN79336.1"/>
    <property type="molecule type" value="Genomic_DNA"/>
</dbReference>
<sequence>MKLLWLTLILVTSGCTTTILEVASVPSTNPWGSVPDTKVYKYNKGLDNIIEFSDLNLSLSLTNYETKYRGFAILGIEMERWPDDQFFDDKIILALGVKPLKMDVELIANNIGLIMKVDGFEQYFIKPYKVMKFDNHHTKFCGFDNSFDGWGTHSVELGDKTENLYTGSKFVDNCYNVYFKLPKKVKDVNFALDFTNSLLPMDNHKVIYFHKKLIKWMSSN</sequence>
<evidence type="ECO:0000313" key="1">
    <source>
        <dbReference type="EMBL" id="TCN79336.1"/>
    </source>
</evidence>
<keyword evidence="2" id="KW-1185">Reference proteome</keyword>
<comment type="caution">
    <text evidence="1">The sequence shown here is derived from an EMBL/GenBank/DDBJ whole genome shotgun (WGS) entry which is preliminary data.</text>
</comment>
<dbReference type="OrthoDB" id="9910401at2"/>
<dbReference type="RefSeq" id="WP_133040270.1">
    <property type="nucleotide sequence ID" value="NZ_BMXW01000009.1"/>
</dbReference>
<evidence type="ECO:0008006" key="3">
    <source>
        <dbReference type="Google" id="ProtNLM"/>
    </source>
</evidence>
<evidence type="ECO:0000313" key="2">
    <source>
        <dbReference type="Proteomes" id="UP000294832"/>
    </source>
</evidence>
<accession>A0A4V2RRL8</accession>
<organism evidence="1 2">
    <name type="scientific">Shewanella fodinae</name>
    <dbReference type="NCBI Taxonomy" id="552357"/>
    <lineage>
        <taxon>Bacteria</taxon>
        <taxon>Pseudomonadati</taxon>
        <taxon>Pseudomonadota</taxon>
        <taxon>Gammaproteobacteria</taxon>
        <taxon>Alteromonadales</taxon>
        <taxon>Shewanellaceae</taxon>
        <taxon>Shewanella</taxon>
    </lineage>
</organism>
<protein>
    <recommendedName>
        <fullName evidence="3">Lipoprotein</fullName>
    </recommendedName>
</protein>
<dbReference type="PROSITE" id="PS51257">
    <property type="entry name" value="PROKAR_LIPOPROTEIN"/>
    <property type="match status" value="1"/>
</dbReference>